<organism evidence="2 3">
    <name type="scientific">Nocardia brasiliensis (strain ATCC 700358 / HUJEG-1)</name>
    <dbReference type="NCBI Taxonomy" id="1133849"/>
    <lineage>
        <taxon>Bacteria</taxon>
        <taxon>Bacillati</taxon>
        <taxon>Actinomycetota</taxon>
        <taxon>Actinomycetes</taxon>
        <taxon>Mycobacteriales</taxon>
        <taxon>Nocardiaceae</taxon>
        <taxon>Nocardia</taxon>
    </lineage>
</organism>
<sequence length="125" mass="13345">MRVLDVVGVGLVEARPGTAAEETFSLFRPCSRAPIPMAPRGRAPARAAIFRRDTVFLIGRASGNGGGSAGRKDSDSSSDGVTMILGLDGVMGDWRERPTQDATESAVIQRRIRGDRSGMPELNEM</sequence>
<dbReference type="HOGENOM" id="CLU_1990315_0_0_11"/>
<protein>
    <submittedName>
        <fullName evidence="2">Uncharacterized protein</fullName>
    </submittedName>
</protein>
<evidence type="ECO:0000313" key="2">
    <source>
        <dbReference type="EMBL" id="AFT99499.1"/>
    </source>
</evidence>
<reference evidence="2 3" key="1">
    <citation type="journal article" date="2012" name="J. Bacteriol.">
        <title>Complete genome sequence of Nocardia brasiliensis HUJEG-1.</title>
        <authorList>
            <person name="Vera-Cabrera L."/>
            <person name="Ortiz-Lopez R."/>
            <person name="Elizondo-Gonzalez R."/>
            <person name="Perez-Maya A.A."/>
            <person name="Ocampo-Candiani J."/>
        </authorList>
    </citation>
    <scope>NUCLEOTIDE SEQUENCE [LARGE SCALE GENOMIC DNA]</scope>
    <source>
        <strain evidence="3">ATCC 700358</strain>
    </source>
</reference>
<dbReference type="KEGG" id="nbr:O3I_007685"/>
<keyword evidence="3" id="KW-1185">Reference proteome</keyword>
<dbReference type="EMBL" id="CP003876">
    <property type="protein sequence ID" value="AFT99499.1"/>
    <property type="molecule type" value="Genomic_DNA"/>
</dbReference>
<evidence type="ECO:0000256" key="1">
    <source>
        <dbReference type="SAM" id="MobiDB-lite"/>
    </source>
</evidence>
<feature type="region of interest" description="Disordered" evidence="1">
    <location>
        <begin position="61"/>
        <end position="125"/>
    </location>
</feature>
<dbReference type="AlphaFoldDB" id="K0ERQ0"/>
<dbReference type="Proteomes" id="UP000006304">
    <property type="component" value="Chromosome"/>
</dbReference>
<name>K0ERQ0_NOCB7</name>
<evidence type="ECO:0000313" key="3">
    <source>
        <dbReference type="Proteomes" id="UP000006304"/>
    </source>
</evidence>
<proteinExistence type="predicted"/>
<gene>
    <name evidence="2" type="ORF">O3I_007685</name>
</gene>
<accession>K0ERQ0</accession>